<dbReference type="PANTHER" id="PTHR11404">
    <property type="entry name" value="SUPEROXIDE DISMUTASE 2"/>
    <property type="match status" value="1"/>
</dbReference>
<dbReference type="Proteomes" id="UP000694429">
    <property type="component" value="Chromosome 1"/>
</dbReference>
<dbReference type="SUPFAM" id="SSF46609">
    <property type="entry name" value="Fe,Mn superoxide dismutase (SOD), N-terminal domain"/>
    <property type="match status" value="1"/>
</dbReference>
<evidence type="ECO:0000256" key="14">
    <source>
        <dbReference type="SAM" id="MobiDB-lite"/>
    </source>
</evidence>
<dbReference type="PROSITE" id="PS00088">
    <property type="entry name" value="SOD_MN"/>
    <property type="match status" value="1"/>
</dbReference>
<dbReference type="InterPro" id="IPR019832">
    <property type="entry name" value="Mn/Fe_SOD_C"/>
</dbReference>
<keyword evidence="8" id="KW-0479">Metal-binding</keyword>
<evidence type="ECO:0000256" key="11">
    <source>
        <dbReference type="ARBA" id="ARBA00023128"/>
    </source>
</evidence>
<dbReference type="InterPro" id="IPR036324">
    <property type="entry name" value="Mn/Fe_SOD_N_sf"/>
</dbReference>
<comment type="function">
    <text evidence="2">Destroys superoxide anion radicals which are normally produced within the cells and which are toxic to biological systems.</text>
</comment>
<evidence type="ECO:0000313" key="17">
    <source>
        <dbReference type="Ensembl" id="ENSCAFP00030022356.1"/>
    </source>
</evidence>
<evidence type="ECO:0000259" key="16">
    <source>
        <dbReference type="Pfam" id="PF02777"/>
    </source>
</evidence>
<dbReference type="EC" id="1.15.1.1" evidence="6"/>
<dbReference type="InterPro" id="IPR019831">
    <property type="entry name" value="Mn/Fe_SOD_N"/>
</dbReference>
<reference evidence="17" key="1">
    <citation type="submission" date="2019-03" db="EMBL/GenBank/DDBJ databases">
        <authorList>
            <person name="Warren W.C."/>
            <person name="Johnson G.S."/>
        </authorList>
    </citation>
    <scope>NUCLEOTIDE SEQUENCE [LARGE SCALE GENOMIC DNA]</scope>
    <source>
        <strain evidence="17">Basenji</strain>
    </source>
</reference>
<dbReference type="AlphaFoldDB" id="A0A8C0NBV0"/>
<dbReference type="Ensembl" id="ENSCAFT00030025603.1">
    <property type="protein sequence ID" value="ENSCAFP00030022356.1"/>
    <property type="gene ID" value="ENSCAFG00030013777.1"/>
</dbReference>
<evidence type="ECO:0000256" key="4">
    <source>
        <dbReference type="ARBA" id="ARBA00008714"/>
    </source>
</evidence>
<evidence type="ECO:0000256" key="9">
    <source>
        <dbReference type="ARBA" id="ARBA00023002"/>
    </source>
</evidence>
<evidence type="ECO:0000256" key="2">
    <source>
        <dbReference type="ARBA" id="ARBA00002170"/>
    </source>
</evidence>
<name>A0A8C0NBV0_CANLF</name>
<dbReference type="InterPro" id="IPR001189">
    <property type="entry name" value="Mn/Fe_SOD"/>
</dbReference>
<dbReference type="Pfam" id="PF02777">
    <property type="entry name" value="Sod_Fe_C"/>
    <property type="match status" value="1"/>
</dbReference>
<evidence type="ECO:0000256" key="3">
    <source>
        <dbReference type="ARBA" id="ARBA00004305"/>
    </source>
</evidence>
<reference evidence="17" key="2">
    <citation type="submission" date="2025-08" db="UniProtKB">
        <authorList>
            <consortium name="Ensembl"/>
        </authorList>
    </citation>
    <scope>IDENTIFICATION</scope>
</reference>
<evidence type="ECO:0000256" key="10">
    <source>
        <dbReference type="ARBA" id="ARBA00023074"/>
    </source>
</evidence>
<dbReference type="InterPro" id="IPR050265">
    <property type="entry name" value="Fe/Mn_Superoxide_Dismutase"/>
</dbReference>
<dbReference type="PRINTS" id="PR01703">
    <property type="entry name" value="MNSODISMTASE"/>
</dbReference>
<keyword evidence="10" id="KW-0944">Nitration</keyword>
<keyword evidence="11" id="KW-0496">Mitochondrion</keyword>
<comment type="subunit">
    <text evidence="5">Homotetramer.</text>
</comment>
<comment type="similarity">
    <text evidence="4">Belongs to the iron/manganese superoxide dismutase family.</text>
</comment>
<dbReference type="GO" id="GO:0004784">
    <property type="term" value="F:superoxide dismutase activity"/>
    <property type="evidence" value="ECO:0007669"/>
    <property type="project" value="UniProtKB-EC"/>
</dbReference>
<evidence type="ECO:0000256" key="7">
    <source>
        <dbReference type="ARBA" id="ARBA00014518"/>
    </source>
</evidence>
<feature type="domain" description="Manganese/iron superoxide dismutase C-terminal" evidence="16">
    <location>
        <begin position="210"/>
        <end position="313"/>
    </location>
</feature>
<proteinExistence type="inferred from homology"/>
<feature type="region of interest" description="Disordered" evidence="14">
    <location>
        <begin position="1"/>
        <end position="88"/>
    </location>
</feature>
<evidence type="ECO:0000256" key="6">
    <source>
        <dbReference type="ARBA" id="ARBA00012682"/>
    </source>
</evidence>
<feature type="region of interest" description="Disordered" evidence="14">
    <location>
        <begin position="335"/>
        <end position="450"/>
    </location>
</feature>
<organism evidence="17 18">
    <name type="scientific">Canis lupus familiaris</name>
    <name type="common">Dog</name>
    <name type="synonym">Canis familiaris</name>
    <dbReference type="NCBI Taxonomy" id="9615"/>
    <lineage>
        <taxon>Eukaryota</taxon>
        <taxon>Metazoa</taxon>
        <taxon>Chordata</taxon>
        <taxon>Craniata</taxon>
        <taxon>Vertebrata</taxon>
        <taxon>Euteleostomi</taxon>
        <taxon>Mammalia</taxon>
        <taxon>Eutheria</taxon>
        <taxon>Laurasiatheria</taxon>
        <taxon>Carnivora</taxon>
        <taxon>Caniformia</taxon>
        <taxon>Canidae</taxon>
        <taxon>Canis</taxon>
    </lineage>
</organism>
<accession>A0A8C0NBV0</accession>
<evidence type="ECO:0000256" key="1">
    <source>
        <dbReference type="ARBA" id="ARBA00001936"/>
    </source>
</evidence>
<dbReference type="FunFam" id="1.10.287.990:FF:000001">
    <property type="entry name" value="Superoxide dismutase"/>
    <property type="match status" value="1"/>
</dbReference>
<evidence type="ECO:0000256" key="8">
    <source>
        <dbReference type="ARBA" id="ARBA00022723"/>
    </source>
</evidence>
<keyword evidence="9" id="KW-0560">Oxidoreductase</keyword>
<evidence type="ECO:0000313" key="18">
    <source>
        <dbReference type="Proteomes" id="UP000694429"/>
    </source>
</evidence>
<dbReference type="InterPro" id="IPR036314">
    <property type="entry name" value="SOD_C_sf"/>
</dbReference>
<dbReference type="FunFam" id="3.55.40.20:FF:000003">
    <property type="entry name" value="Superoxide dismutase [Mn], mitochondrial"/>
    <property type="match status" value="1"/>
</dbReference>
<feature type="domain" description="Manganese/iron superoxide dismutase N-terminal" evidence="15">
    <location>
        <begin position="122"/>
        <end position="203"/>
    </location>
</feature>
<comment type="cofactor">
    <cofactor evidence="1">
        <name>Mn(2+)</name>
        <dbReference type="ChEBI" id="CHEBI:29035"/>
    </cofactor>
</comment>
<keyword evidence="12" id="KW-0464">Manganese</keyword>
<protein>
    <recommendedName>
        <fullName evidence="7">Superoxide dismutase [Mn], mitochondrial</fullName>
        <ecNumber evidence="6">1.15.1.1</ecNumber>
    </recommendedName>
</protein>
<evidence type="ECO:0000256" key="5">
    <source>
        <dbReference type="ARBA" id="ARBA00011881"/>
    </source>
</evidence>
<sequence length="495" mass="53358">MVTRPETGGWAPPVPGPPGAGTSSPPLSGSLGQGRGLALAGRTPGPCTPRRGSGGRRGRSPRRTAVSLRRRRRRASVDAGRSARPSVSERGLAGALTMLSRAALSTSRTLVPALGCLGSRQKHSLPDLPYDYGALEPHINAQIMQLHHSKHHAAYVNNLNTIEEKYLEALEKGDITAQIALQPGLKFNGGGHINHSIFWTNLSPKGGGEPKGELLEAIKRDFGSFDKFKEKLTTVSVGVQGSGWGWLGFNKEQGRLQIAACFNQDPLQGTTGLIPLLGIDVWEHAYYLQYKNVRPDYLKAIWNVINWENVTERYMACKKRRARSLGLRDGIHTRVISDPGHHPPNLAGSWRTTRGGEMLDESPTISDGQGLRPPPAHLRSPPELHLPPPLHLRRGDARTRPSHGPRSFLPPKDKAGRGGGTAWVWDPEDPNGARSGAAPLHTGPRGLPGRAERVALDLPPAAPHALPPSPLLPAGPWAPAQEASFSNLLTSLFPV</sequence>
<comment type="subcellular location">
    <subcellularLocation>
        <location evidence="3">Mitochondrion matrix</location>
    </subcellularLocation>
</comment>
<evidence type="ECO:0000259" key="15">
    <source>
        <dbReference type="Pfam" id="PF00081"/>
    </source>
</evidence>
<feature type="compositionally biased region" description="Low complexity" evidence="14">
    <location>
        <begin position="20"/>
        <end position="51"/>
    </location>
</feature>
<dbReference type="Gene3D" id="1.10.287.990">
    <property type="entry name" value="Fe,Mn superoxide dismutase (SOD) domain"/>
    <property type="match status" value="1"/>
</dbReference>
<dbReference type="Gene3D" id="3.55.40.20">
    <property type="entry name" value="Iron/manganese superoxide dismutase, C-terminal domain"/>
    <property type="match status" value="1"/>
</dbReference>
<dbReference type="SUPFAM" id="SSF54719">
    <property type="entry name" value="Fe,Mn superoxide dismutase (SOD), C-terminal domain"/>
    <property type="match status" value="1"/>
</dbReference>
<feature type="compositionally biased region" description="Basic residues" evidence="14">
    <location>
        <begin position="53"/>
        <end position="74"/>
    </location>
</feature>
<dbReference type="Pfam" id="PF00081">
    <property type="entry name" value="Sod_Fe_N"/>
    <property type="match status" value="1"/>
</dbReference>
<dbReference type="InterPro" id="IPR019833">
    <property type="entry name" value="Mn/Fe_SOD_BS"/>
</dbReference>
<evidence type="ECO:0000256" key="12">
    <source>
        <dbReference type="ARBA" id="ARBA00023211"/>
    </source>
</evidence>
<evidence type="ECO:0000256" key="13">
    <source>
        <dbReference type="ARBA" id="ARBA00049204"/>
    </source>
</evidence>
<dbReference type="PANTHER" id="PTHR11404:SF6">
    <property type="entry name" value="SUPEROXIDE DISMUTASE [MN], MITOCHONDRIAL"/>
    <property type="match status" value="1"/>
</dbReference>
<comment type="catalytic activity">
    <reaction evidence="13">
        <text>2 superoxide + 2 H(+) = H2O2 + O2</text>
        <dbReference type="Rhea" id="RHEA:20696"/>
        <dbReference type="ChEBI" id="CHEBI:15378"/>
        <dbReference type="ChEBI" id="CHEBI:15379"/>
        <dbReference type="ChEBI" id="CHEBI:16240"/>
        <dbReference type="ChEBI" id="CHEBI:18421"/>
        <dbReference type="EC" id="1.15.1.1"/>
    </reaction>
</comment>
<dbReference type="GO" id="GO:0046872">
    <property type="term" value="F:metal ion binding"/>
    <property type="evidence" value="ECO:0007669"/>
    <property type="project" value="UniProtKB-KW"/>
</dbReference>
<dbReference type="GO" id="GO:0005759">
    <property type="term" value="C:mitochondrial matrix"/>
    <property type="evidence" value="ECO:0007669"/>
    <property type="project" value="UniProtKB-SubCell"/>
</dbReference>